<evidence type="ECO:0000256" key="1">
    <source>
        <dbReference type="PROSITE-ProRule" id="PRU00023"/>
    </source>
</evidence>
<proteinExistence type="predicted"/>
<dbReference type="WBParaSite" id="maker-uti_cns_0005709-snap-gene-0.9-mRNA-1">
    <property type="protein sequence ID" value="maker-uti_cns_0005709-snap-gene-0.9-mRNA-1"/>
    <property type="gene ID" value="maker-uti_cns_0005709-snap-gene-0.9"/>
</dbReference>
<feature type="repeat" description="ANK" evidence="1">
    <location>
        <begin position="880"/>
        <end position="912"/>
    </location>
</feature>
<protein>
    <submittedName>
        <fullName evidence="3">ANK_REP_REGION domain-containing protein</fullName>
    </submittedName>
</protein>
<dbReference type="InterPro" id="IPR036770">
    <property type="entry name" value="Ankyrin_rpt-contain_sf"/>
</dbReference>
<dbReference type="Pfam" id="PF13637">
    <property type="entry name" value="Ank_4"/>
    <property type="match status" value="1"/>
</dbReference>
<name>A0A1I8HFG4_9PLAT</name>
<evidence type="ECO:0000313" key="2">
    <source>
        <dbReference type="Proteomes" id="UP000095280"/>
    </source>
</evidence>
<dbReference type="InterPro" id="IPR002110">
    <property type="entry name" value="Ankyrin_rpt"/>
</dbReference>
<organism evidence="2 3">
    <name type="scientific">Macrostomum lignano</name>
    <dbReference type="NCBI Taxonomy" id="282301"/>
    <lineage>
        <taxon>Eukaryota</taxon>
        <taxon>Metazoa</taxon>
        <taxon>Spiralia</taxon>
        <taxon>Lophotrochozoa</taxon>
        <taxon>Platyhelminthes</taxon>
        <taxon>Rhabditophora</taxon>
        <taxon>Macrostomorpha</taxon>
        <taxon>Macrostomida</taxon>
        <taxon>Macrostomidae</taxon>
        <taxon>Macrostomum</taxon>
    </lineage>
</organism>
<dbReference type="PROSITE" id="PS50297">
    <property type="entry name" value="ANK_REP_REGION"/>
    <property type="match status" value="2"/>
</dbReference>
<keyword evidence="2" id="KW-1185">Reference proteome</keyword>
<dbReference type="Pfam" id="PF12796">
    <property type="entry name" value="Ank_2"/>
    <property type="match status" value="1"/>
</dbReference>
<dbReference type="PANTHER" id="PTHR46586">
    <property type="entry name" value="ANKYRIN REPEAT-CONTAINING PROTEIN"/>
    <property type="match status" value="1"/>
</dbReference>
<sequence>MASRERDFQVVLEPEFEEILKKATNDGDLQSVDHKIEEIRDVKKRDVICRTAALHSSSADFSSPMASRERDFQVVLEPEFEEILKKATNDGDLQSVDHKIEEIRDVKKRDVIYRIAALHSSSADFSSPMASRERDFQVVLELEFKEILKKATNDGDLKSVEHMVEEIRDVKMRDDVCRTAALHASSECMHNHFSWKILQILLQRICDERLKSQCYIQVAENLCQLNDKSFHEPQDSDRSSRDQFYFDMVKTAANWQKWKLLDTLIEKSTEQLKIICCEVSAKAAADNQQWKRVRSYIEKIADNIVRARCCLELAEVAAGCSQSDVATELKALANQSAKARKSMAEDNFIEIIKILQSKSNENVKAICFHILEVYENEKLEMEKALELLKGTTTTGRQAARYAGRKGYLEVLRLVLINLSDKFEMHACGMVAAQSAAEADMFNVVKFLLDSCTDKRFKHARCLKVAEIAAERTHCEMAKYCVCAIDDPEARNDCCMRAAEKFASNREISTMWFFVESIADELKDQCCSEATEPASRNGDLETVTDLVNRIKDERRKDLCCKNAVKAASDNQKWSVVKFLAESVSSDDGKDDCYETAAERAAWSGEAEETKFFVSKIANPHRKGQSYLKSVESAASNLKFNVVKSLVQMESVTQVLRNEGCERAMKHASKDNYLNFVEFLITTVSDDRVRDKCCLTAVEHAAFNGHSRVVDYLRRSISPSAEQEFLLKAVIGSGSGGHPEVFHIVSRDFNYDLAKMAAESAAQSGKKDSMLHFLDQIKNKNGDVEECNHICARAGASFHHEHIVNYFDIQPQWLKEDKDFVDFFSKLAREGKNSILKKLLPRMSKAETHHLLTESISKGYVALALALVPFVCKQQVDLSDKDGSTALMLAADAGHHELIEKLIKHDASVNAQDSLGRTALTRACNAGHVRVAKSLIDSGANASHRDNQGLTCAQLAENRGHTEVLRLLESTSLRSNDCNKKSLKLHDLLKKSGFTSSRAQSVQAMADCLQRVAISIVQGEIEITGSFAEGWANSLMQVNGRTAAESDIDWTVFIAGLIMHLNNHCHCPPGTKLRVTNGHAQVNEGSGSQPAVTTPAGGVRPTQDLCYAIKCCSSYCTENRKLLKKLVIRPNADDPGLHVHLVSATRPTRQTRNELRVSFS</sequence>
<evidence type="ECO:0000313" key="3">
    <source>
        <dbReference type="WBParaSite" id="maker-uti_cns_0005709-snap-gene-0.9-mRNA-1"/>
    </source>
</evidence>
<dbReference type="PROSITE" id="PS50088">
    <property type="entry name" value="ANK_REPEAT"/>
    <property type="match status" value="2"/>
</dbReference>
<dbReference type="SUPFAM" id="SSF48403">
    <property type="entry name" value="Ankyrin repeat"/>
    <property type="match status" value="2"/>
</dbReference>
<accession>A0A1I8HFG4</accession>
<feature type="repeat" description="ANK" evidence="1">
    <location>
        <begin position="913"/>
        <end position="945"/>
    </location>
</feature>
<keyword evidence="1" id="KW-0040">ANK repeat</keyword>
<dbReference type="Gene3D" id="1.25.40.20">
    <property type="entry name" value="Ankyrin repeat-containing domain"/>
    <property type="match status" value="3"/>
</dbReference>
<dbReference type="AlphaFoldDB" id="A0A1I8HFG4"/>
<reference evidence="3" key="1">
    <citation type="submission" date="2016-11" db="UniProtKB">
        <authorList>
            <consortium name="WormBaseParasite"/>
        </authorList>
    </citation>
    <scope>IDENTIFICATION</scope>
</reference>
<dbReference type="Proteomes" id="UP000095280">
    <property type="component" value="Unplaced"/>
</dbReference>
<dbReference type="PANTHER" id="PTHR46586:SF3">
    <property type="entry name" value="ANKYRIN REPEAT-CONTAINING PROTEIN"/>
    <property type="match status" value="1"/>
</dbReference>
<dbReference type="InterPro" id="IPR052050">
    <property type="entry name" value="SecEffector_AnkRepeat"/>
</dbReference>
<dbReference type="SMART" id="SM00248">
    <property type="entry name" value="ANK"/>
    <property type="match status" value="8"/>
</dbReference>